<dbReference type="AlphaFoldDB" id="A0AAV6U9G3"/>
<dbReference type="PANTHER" id="PTHR12352">
    <property type="entry name" value="SECRETED MODULAR CALCIUM-BINDING PROTEIN"/>
    <property type="match status" value="1"/>
</dbReference>
<feature type="disulfide bond" evidence="5">
    <location>
        <begin position="88"/>
        <end position="95"/>
    </location>
</feature>
<feature type="disulfide bond" evidence="5">
    <location>
        <begin position="148"/>
        <end position="155"/>
    </location>
</feature>
<dbReference type="PROSITE" id="PS51162">
    <property type="entry name" value="THYROGLOBULIN_1_2"/>
    <property type="match status" value="2"/>
</dbReference>
<evidence type="ECO:0000313" key="8">
    <source>
        <dbReference type="Proteomes" id="UP000827092"/>
    </source>
</evidence>
<dbReference type="EMBL" id="JAFNEN010000529">
    <property type="protein sequence ID" value="KAG8181182.1"/>
    <property type="molecule type" value="Genomic_DNA"/>
</dbReference>
<reference evidence="7 8" key="1">
    <citation type="journal article" date="2022" name="Nat. Ecol. Evol.">
        <title>A masculinizing supergene underlies an exaggerated male reproductive morph in a spider.</title>
        <authorList>
            <person name="Hendrickx F."/>
            <person name="De Corte Z."/>
            <person name="Sonet G."/>
            <person name="Van Belleghem S.M."/>
            <person name="Kostlbacher S."/>
            <person name="Vangestel C."/>
        </authorList>
    </citation>
    <scope>NUCLEOTIDE SEQUENCE [LARGE SCALE GENOMIC DNA]</scope>
    <source>
        <strain evidence="7">W744_W776</strain>
    </source>
</reference>
<comment type="caution">
    <text evidence="5">Lacks conserved residue(s) required for the propagation of feature annotation.</text>
</comment>
<dbReference type="Gene3D" id="4.10.800.10">
    <property type="entry name" value="Thyroglobulin type-1"/>
    <property type="match status" value="2"/>
</dbReference>
<dbReference type="Pfam" id="PF00086">
    <property type="entry name" value="Thyroglobulin_1"/>
    <property type="match status" value="2"/>
</dbReference>
<dbReference type="InterPro" id="IPR000716">
    <property type="entry name" value="Thyroglobulin_1"/>
</dbReference>
<gene>
    <name evidence="7" type="ORF">JTE90_010954</name>
</gene>
<accession>A0AAV6U9G3</accession>
<dbReference type="InterPro" id="IPR051950">
    <property type="entry name" value="Dev_reg/Prot_inhib"/>
</dbReference>
<name>A0AAV6U9G3_9ARAC</name>
<evidence type="ECO:0000256" key="3">
    <source>
        <dbReference type="ARBA" id="ARBA00022737"/>
    </source>
</evidence>
<organism evidence="7 8">
    <name type="scientific">Oedothorax gibbosus</name>
    <dbReference type="NCBI Taxonomy" id="931172"/>
    <lineage>
        <taxon>Eukaryota</taxon>
        <taxon>Metazoa</taxon>
        <taxon>Ecdysozoa</taxon>
        <taxon>Arthropoda</taxon>
        <taxon>Chelicerata</taxon>
        <taxon>Arachnida</taxon>
        <taxon>Araneae</taxon>
        <taxon>Araneomorphae</taxon>
        <taxon>Entelegynae</taxon>
        <taxon>Araneoidea</taxon>
        <taxon>Linyphiidae</taxon>
        <taxon>Erigoninae</taxon>
        <taxon>Oedothorax</taxon>
    </lineage>
</organism>
<dbReference type="InterPro" id="IPR036857">
    <property type="entry name" value="Thyroglobulin_1_sf"/>
</dbReference>
<dbReference type="GO" id="GO:0005604">
    <property type="term" value="C:basement membrane"/>
    <property type="evidence" value="ECO:0007669"/>
    <property type="project" value="TreeGrafter"/>
</dbReference>
<dbReference type="PANTHER" id="PTHR12352:SF3">
    <property type="entry name" value="NIDOGEN-2"/>
    <property type="match status" value="1"/>
</dbReference>
<feature type="domain" description="Thyroglobulin type-1" evidence="6">
    <location>
        <begin position="121"/>
        <end position="176"/>
    </location>
</feature>
<protein>
    <recommendedName>
        <fullName evidence="6">Thyroglobulin type-1 domain-containing protein</fullName>
    </recommendedName>
</protein>
<evidence type="ECO:0000256" key="5">
    <source>
        <dbReference type="PROSITE-ProRule" id="PRU00500"/>
    </source>
</evidence>
<dbReference type="Proteomes" id="UP000827092">
    <property type="component" value="Unassembled WGS sequence"/>
</dbReference>
<dbReference type="SUPFAM" id="SSF57610">
    <property type="entry name" value="Thyroglobulin type-1 domain"/>
    <property type="match status" value="2"/>
</dbReference>
<keyword evidence="4 5" id="KW-1015">Disulfide bond</keyword>
<proteinExistence type="predicted"/>
<keyword evidence="8" id="KW-1185">Reference proteome</keyword>
<evidence type="ECO:0000259" key="6">
    <source>
        <dbReference type="PROSITE" id="PS51162"/>
    </source>
</evidence>
<dbReference type="GO" id="GO:0005615">
    <property type="term" value="C:extracellular space"/>
    <property type="evidence" value="ECO:0007669"/>
    <property type="project" value="TreeGrafter"/>
</dbReference>
<feature type="domain" description="Thyroglobulin type-1" evidence="6">
    <location>
        <begin position="52"/>
        <end position="117"/>
    </location>
</feature>
<evidence type="ECO:0000256" key="1">
    <source>
        <dbReference type="ARBA" id="ARBA00004613"/>
    </source>
</evidence>
<feature type="disulfide bond" evidence="5">
    <location>
        <begin position="97"/>
        <end position="117"/>
    </location>
</feature>
<dbReference type="SMART" id="SM00211">
    <property type="entry name" value="TY"/>
    <property type="match status" value="2"/>
</dbReference>
<keyword evidence="2" id="KW-0964">Secreted</keyword>
<dbReference type="GO" id="GO:0007160">
    <property type="term" value="P:cell-matrix adhesion"/>
    <property type="evidence" value="ECO:0007669"/>
    <property type="project" value="TreeGrafter"/>
</dbReference>
<evidence type="ECO:0000313" key="7">
    <source>
        <dbReference type="EMBL" id="KAG8181182.1"/>
    </source>
</evidence>
<dbReference type="PROSITE" id="PS00484">
    <property type="entry name" value="THYROGLOBULIN_1_1"/>
    <property type="match status" value="1"/>
</dbReference>
<comment type="subcellular location">
    <subcellularLocation>
        <location evidence="1">Secreted</location>
    </subcellularLocation>
</comment>
<dbReference type="CDD" id="cd00191">
    <property type="entry name" value="TY"/>
    <property type="match status" value="2"/>
</dbReference>
<evidence type="ECO:0000256" key="4">
    <source>
        <dbReference type="ARBA" id="ARBA00023157"/>
    </source>
</evidence>
<evidence type="ECO:0000256" key="2">
    <source>
        <dbReference type="ARBA" id="ARBA00022525"/>
    </source>
</evidence>
<sequence length="177" mass="19881">MTLLSVLCVQDHLDKRFFKRIVDFKTSVTMIKAFTLLVVGVLVSVCVADTELTECQQHRDRESRSNAPLPMRLIPECDDNGDYKPLQCFQNSEFCACWDKAGNPLTQPSKKVKHCECLAKKIDAEANPMPGKFKPRCEDDGKYQKHQCHGSTGFCWCAHPETGEQTSAPARGPQNCD</sequence>
<keyword evidence="3" id="KW-0677">Repeat</keyword>
<comment type="caution">
    <text evidence="7">The sequence shown here is derived from an EMBL/GenBank/DDBJ whole genome shotgun (WGS) entry which is preliminary data.</text>
</comment>